<keyword evidence="3" id="KW-1185">Reference proteome</keyword>
<dbReference type="Gene3D" id="3.40.50.720">
    <property type="entry name" value="NAD(P)-binding Rossmann-like Domain"/>
    <property type="match status" value="1"/>
</dbReference>
<gene>
    <name evidence="2" type="ORF">K443DRAFT_188309</name>
</gene>
<sequence>MVPGKVVICGAGFIGSHIARSLVASQRPVQISSRYPAKTHELLEFTTPKGLLLPAVSVDVTKPTTLIPAFKDASTIISLVGVMHGTPKDFEDIQWKGAENVAMAARAVGAKVIHFSAIGANTQSEVMYVKTKAMGENSVLEICPDATIIRPSIVFGPGDDFFNRFVRLSRVLPFLPVFGGGKSRFQPVYVGDLSKAVEILCRGTPEIKKETSGKIIEAGGPEVFTYHQLMELVLKYSRRHRPIISFPFPFGLLQGAIWEKLPQNLFTVTRAQIKQLMVDNVVNIHPRANQISFQNLIEKYSNQPLTSLHKILPTYLLQRHMLF</sequence>
<dbReference type="GO" id="GO:0005739">
    <property type="term" value="C:mitochondrion"/>
    <property type="evidence" value="ECO:0007669"/>
    <property type="project" value="TreeGrafter"/>
</dbReference>
<organism evidence="2 3">
    <name type="scientific">Laccaria amethystina LaAM-08-1</name>
    <dbReference type="NCBI Taxonomy" id="1095629"/>
    <lineage>
        <taxon>Eukaryota</taxon>
        <taxon>Fungi</taxon>
        <taxon>Dikarya</taxon>
        <taxon>Basidiomycota</taxon>
        <taxon>Agaricomycotina</taxon>
        <taxon>Agaricomycetes</taxon>
        <taxon>Agaricomycetidae</taxon>
        <taxon>Agaricales</taxon>
        <taxon>Agaricineae</taxon>
        <taxon>Hydnangiaceae</taxon>
        <taxon>Laccaria</taxon>
    </lineage>
</organism>
<proteinExistence type="predicted"/>
<dbReference type="PANTHER" id="PTHR12126:SF11">
    <property type="entry name" value="NADH DEHYDROGENASE [UBIQUINONE] 1 ALPHA SUBCOMPLEX SUBUNIT 9, MITOCHONDRIAL"/>
    <property type="match status" value="1"/>
</dbReference>
<dbReference type="AlphaFoldDB" id="A0A0C9YBB6"/>
<accession>A0A0C9YBB6</accession>
<dbReference type="InterPro" id="IPR001509">
    <property type="entry name" value="Epimerase_deHydtase"/>
</dbReference>
<dbReference type="STRING" id="1095629.A0A0C9YBB6"/>
<evidence type="ECO:0000313" key="3">
    <source>
        <dbReference type="Proteomes" id="UP000054477"/>
    </source>
</evidence>
<dbReference type="SUPFAM" id="SSF51735">
    <property type="entry name" value="NAD(P)-binding Rossmann-fold domains"/>
    <property type="match status" value="1"/>
</dbReference>
<name>A0A0C9YBB6_9AGAR</name>
<reference evidence="2 3" key="1">
    <citation type="submission" date="2014-04" db="EMBL/GenBank/DDBJ databases">
        <authorList>
            <consortium name="DOE Joint Genome Institute"/>
            <person name="Kuo A."/>
            <person name="Kohler A."/>
            <person name="Nagy L.G."/>
            <person name="Floudas D."/>
            <person name="Copeland A."/>
            <person name="Barry K.W."/>
            <person name="Cichocki N."/>
            <person name="Veneault-Fourrey C."/>
            <person name="LaButti K."/>
            <person name="Lindquist E.A."/>
            <person name="Lipzen A."/>
            <person name="Lundell T."/>
            <person name="Morin E."/>
            <person name="Murat C."/>
            <person name="Sun H."/>
            <person name="Tunlid A."/>
            <person name="Henrissat B."/>
            <person name="Grigoriev I.V."/>
            <person name="Hibbett D.S."/>
            <person name="Martin F."/>
            <person name="Nordberg H.P."/>
            <person name="Cantor M.N."/>
            <person name="Hua S.X."/>
        </authorList>
    </citation>
    <scope>NUCLEOTIDE SEQUENCE [LARGE SCALE GENOMIC DNA]</scope>
    <source>
        <strain evidence="2 3">LaAM-08-1</strain>
    </source>
</reference>
<feature type="domain" description="NAD-dependent epimerase/dehydratase" evidence="1">
    <location>
        <begin position="8"/>
        <end position="200"/>
    </location>
</feature>
<dbReference type="OrthoDB" id="275457at2759"/>
<dbReference type="InterPro" id="IPR036291">
    <property type="entry name" value="NAD(P)-bd_dom_sf"/>
</dbReference>
<dbReference type="GO" id="GO:0044877">
    <property type="term" value="F:protein-containing complex binding"/>
    <property type="evidence" value="ECO:0007669"/>
    <property type="project" value="TreeGrafter"/>
</dbReference>
<protein>
    <submittedName>
        <fullName evidence="2">Unplaced genomic scaffold K443scaffold_12, whole genome shotgun sequence</fullName>
    </submittedName>
</protein>
<dbReference type="EMBL" id="KN838547">
    <property type="protein sequence ID" value="KIK07537.1"/>
    <property type="molecule type" value="Genomic_DNA"/>
</dbReference>
<evidence type="ECO:0000313" key="2">
    <source>
        <dbReference type="EMBL" id="KIK07537.1"/>
    </source>
</evidence>
<dbReference type="InterPro" id="IPR051207">
    <property type="entry name" value="ComplexI_NDUFA9_subunit"/>
</dbReference>
<dbReference type="CDD" id="cd05271">
    <property type="entry name" value="NDUFA9_like_SDR_a"/>
    <property type="match status" value="1"/>
</dbReference>
<dbReference type="Proteomes" id="UP000054477">
    <property type="component" value="Unassembled WGS sequence"/>
</dbReference>
<dbReference type="Pfam" id="PF01370">
    <property type="entry name" value="Epimerase"/>
    <property type="match status" value="1"/>
</dbReference>
<dbReference type="PANTHER" id="PTHR12126">
    <property type="entry name" value="NADH-UBIQUINONE OXIDOREDUCTASE 39 KDA SUBUNIT-RELATED"/>
    <property type="match status" value="1"/>
</dbReference>
<dbReference type="HOGENOM" id="CLU_007383_6_5_1"/>
<evidence type="ECO:0000259" key="1">
    <source>
        <dbReference type="Pfam" id="PF01370"/>
    </source>
</evidence>
<reference evidence="3" key="2">
    <citation type="submission" date="2015-01" db="EMBL/GenBank/DDBJ databases">
        <title>Evolutionary Origins and Diversification of the Mycorrhizal Mutualists.</title>
        <authorList>
            <consortium name="DOE Joint Genome Institute"/>
            <consortium name="Mycorrhizal Genomics Consortium"/>
            <person name="Kohler A."/>
            <person name="Kuo A."/>
            <person name="Nagy L.G."/>
            <person name="Floudas D."/>
            <person name="Copeland A."/>
            <person name="Barry K.W."/>
            <person name="Cichocki N."/>
            <person name="Veneault-Fourrey C."/>
            <person name="LaButti K."/>
            <person name="Lindquist E.A."/>
            <person name="Lipzen A."/>
            <person name="Lundell T."/>
            <person name="Morin E."/>
            <person name="Murat C."/>
            <person name="Riley R."/>
            <person name="Ohm R."/>
            <person name="Sun H."/>
            <person name="Tunlid A."/>
            <person name="Henrissat B."/>
            <person name="Grigoriev I.V."/>
            <person name="Hibbett D.S."/>
            <person name="Martin F."/>
        </authorList>
    </citation>
    <scope>NUCLEOTIDE SEQUENCE [LARGE SCALE GENOMIC DNA]</scope>
    <source>
        <strain evidence="3">LaAM-08-1</strain>
    </source>
</reference>